<dbReference type="Gene3D" id="1.10.10.10">
    <property type="entry name" value="Winged helix-like DNA-binding domain superfamily/Winged helix DNA-binding domain"/>
    <property type="match status" value="1"/>
</dbReference>
<protein>
    <recommendedName>
        <fullName evidence="3">DUF1153 domain-containing protein</fullName>
    </recommendedName>
</protein>
<dbReference type="InterPro" id="IPR010921">
    <property type="entry name" value="Trp_repressor/repl_initiator"/>
</dbReference>
<proteinExistence type="predicted"/>
<dbReference type="EMBL" id="BJYR01000025">
    <property type="protein sequence ID" value="GEO01659.1"/>
    <property type="molecule type" value="Genomic_DNA"/>
</dbReference>
<accession>A0A512APM8</accession>
<gene>
    <name evidence="1" type="ORF">NSE01_34910</name>
</gene>
<comment type="caution">
    <text evidence="1">The sequence shown here is derived from an EMBL/GenBank/DDBJ whole genome shotgun (WGS) entry which is preliminary data.</text>
</comment>
<evidence type="ECO:0000313" key="2">
    <source>
        <dbReference type="Proteomes" id="UP000321464"/>
    </source>
</evidence>
<dbReference type="GO" id="GO:0043565">
    <property type="term" value="F:sequence-specific DNA binding"/>
    <property type="evidence" value="ECO:0007669"/>
    <property type="project" value="InterPro"/>
</dbReference>
<evidence type="ECO:0008006" key="3">
    <source>
        <dbReference type="Google" id="ProtNLM"/>
    </source>
</evidence>
<dbReference type="InterPro" id="IPR036388">
    <property type="entry name" value="WH-like_DNA-bd_sf"/>
</dbReference>
<keyword evidence="2" id="KW-1185">Reference proteome</keyword>
<dbReference type="Proteomes" id="UP000321464">
    <property type="component" value="Unassembled WGS sequence"/>
</dbReference>
<organism evidence="1 2">
    <name type="scientific">Novosphingobium sediminis</name>
    <dbReference type="NCBI Taxonomy" id="707214"/>
    <lineage>
        <taxon>Bacteria</taxon>
        <taxon>Pseudomonadati</taxon>
        <taxon>Pseudomonadota</taxon>
        <taxon>Alphaproteobacteria</taxon>
        <taxon>Sphingomonadales</taxon>
        <taxon>Sphingomonadaceae</taxon>
        <taxon>Novosphingobium</taxon>
    </lineage>
</organism>
<sequence>MNACFKANEMVSANSDLEFTMPEGFPCRRAAIGPLGEKLTLESLPPPQCNRWTPRRKAEVVAALTGGLLMEDEARARYSLSLEELAGWRRAVDRSGIPGLRATQAQFYKKLHGRVQASDRA</sequence>
<dbReference type="Pfam" id="PF06627">
    <property type="entry name" value="DUF1153"/>
    <property type="match status" value="1"/>
</dbReference>
<reference evidence="1 2" key="1">
    <citation type="submission" date="2019-07" db="EMBL/GenBank/DDBJ databases">
        <title>Whole genome shotgun sequence of Novosphingobium sediminis NBRC 106119.</title>
        <authorList>
            <person name="Hosoyama A."/>
            <person name="Uohara A."/>
            <person name="Ohji S."/>
            <person name="Ichikawa N."/>
        </authorList>
    </citation>
    <scope>NUCLEOTIDE SEQUENCE [LARGE SCALE GENOMIC DNA]</scope>
    <source>
        <strain evidence="1 2">NBRC 106119</strain>
    </source>
</reference>
<dbReference type="AlphaFoldDB" id="A0A512APM8"/>
<dbReference type="SUPFAM" id="SSF48295">
    <property type="entry name" value="TrpR-like"/>
    <property type="match status" value="1"/>
</dbReference>
<dbReference type="InterPro" id="IPR009534">
    <property type="entry name" value="DUF1153"/>
</dbReference>
<name>A0A512APM8_9SPHN</name>
<evidence type="ECO:0000313" key="1">
    <source>
        <dbReference type="EMBL" id="GEO01659.1"/>
    </source>
</evidence>